<keyword evidence="3" id="KW-1185">Reference proteome</keyword>
<name>A0A8T0F8H8_ARGBR</name>
<feature type="region of interest" description="Disordered" evidence="1">
    <location>
        <begin position="17"/>
        <end position="85"/>
    </location>
</feature>
<feature type="region of interest" description="Disordered" evidence="1">
    <location>
        <begin position="623"/>
        <end position="692"/>
    </location>
</feature>
<dbReference type="AlphaFoldDB" id="A0A8T0F8H8"/>
<feature type="region of interest" description="Disordered" evidence="1">
    <location>
        <begin position="126"/>
        <end position="155"/>
    </location>
</feature>
<dbReference type="EMBL" id="JABXBU010000015">
    <property type="protein sequence ID" value="KAF8787514.1"/>
    <property type="molecule type" value="Genomic_DNA"/>
</dbReference>
<accession>A0A8T0F8H8</accession>
<sequence>MQDPDYNEDLYEEKSKLVYKRRSSTSQHDFYREPSSSRTDSDERSPEEPFRGHSYSSDRQRAGRRASWSEMTRMTEPIRHEMVQKRIPSFEGLEFSTDEPLDSEMDGRVEIRKVKKVWSYKTVHERSADQSSYGGRDDQSMKTSTMKTEDTGPKSNITAAEGHVYCPVAKWDVDYTNRNYVRSKCNKPIGLHRYTLGRQFKYDVDYDNSHYLRSKVNAPKGLHRRTEEIKRKRVPDKDVLGDSTGWEFEYGPEFLQVEEDVPYMPDERVVGRGAYRCYGVNRSNSDTDIKDEEKRQKIPGLVEDEFKYGPEFLQDDVQHTLKQKDGVIGRGAYRFYDADRSQCDKKPCDMMGIDYRESRTRTDIQPDENEDEDKGDSKGKPFKRTVLKKTLKLSQRPSDEKLFGDDRYRYGTHLKFVPGMGTRSTYEGTPTEEIGRKPDLHVTKHPSIRSVFKQTNKTCSYSKCGPSEEGYRCEKKYSHKHFWDRYPSGKNNGDYSVSKAIYPKEMKGQNFGSFDRCDVCERKETPEKMQKTPERSYEKERSKKGKRPPAQSYTSYESCNLCERKEVPGMGRKMSPGSGFTRGSAYSSKGYSEKEKRSPGRSYESFDSCDLCDKKELPRVATPEKIKELKRRKGSIRDTYEEKPSPAYRNNDRGYGKTEMYEKRRKTSPREYGASEGDKFHKWKEMEKRETRPLRMTGSITQRHPRNVRKEPRERDCYPRHLNQYAFPTEMMDDAEEDDEEMLSEMSPSIENRINEIKERISEKCTPREKGKVRQKNDDQDMSSEEFEPHVESTIKIVKKKLSRTSFTNGKRKVRIILNLRIG</sequence>
<evidence type="ECO:0000313" key="2">
    <source>
        <dbReference type="EMBL" id="KAF8787514.1"/>
    </source>
</evidence>
<feature type="compositionally biased region" description="Basic and acidic residues" evidence="1">
    <location>
        <begin position="759"/>
        <end position="779"/>
    </location>
</feature>
<feature type="compositionally biased region" description="Basic and acidic residues" evidence="1">
    <location>
        <begin position="355"/>
        <end position="364"/>
    </location>
</feature>
<evidence type="ECO:0000313" key="3">
    <source>
        <dbReference type="Proteomes" id="UP000807504"/>
    </source>
</evidence>
<dbReference type="Proteomes" id="UP000807504">
    <property type="component" value="Unassembled WGS sequence"/>
</dbReference>
<reference evidence="2" key="2">
    <citation type="submission" date="2020-06" db="EMBL/GenBank/DDBJ databases">
        <authorList>
            <person name="Sheffer M."/>
        </authorList>
    </citation>
    <scope>NUCLEOTIDE SEQUENCE</scope>
</reference>
<feature type="region of interest" description="Disordered" evidence="1">
    <location>
        <begin position="759"/>
        <end position="788"/>
    </location>
</feature>
<organism evidence="2 3">
    <name type="scientific">Argiope bruennichi</name>
    <name type="common">Wasp spider</name>
    <name type="synonym">Aranea bruennichi</name>
    <dbReference type="NCBI Taxonomy" id="94029"/>
    <lineage>
        <taxon>Eukaryota</taxon>
        <taxon>Metazoa</taxon>
        <taxon>Ecdysozoa</taxon>
        <taxon>Arthropoda</taxon>
        <taxon>Chelicerata</taxon>
        <taxon>Arachnida</taxon>
        <taxon>Araneae</taxon>
        <taxon>Araneomorphae</taxon>
        <taxon>Entelegynae</taxon>
        <taxon>Araneoidea</taxon>
        <taxon>Araneidae</taxon>
        <taxon>Argiope</taxon>
    </lineage>
</organism>
<feature type="compositionally biased region" description="Basic and acidic residues" evidence="1">
    <location>
        <begin position="676"/>
        <end position="692"/>
    </location>
</feature>
<feature type="compositionally biased region" description="Acidic residues" evidence="1">
    <location>
        <begin position="365"/>
        <end position="374"/>
    </location>
</feature>
<feature type="region of interest" description="Disordered" evidence="1">
    <location>
        <begin position="567"/>
        <end position="607"/>
    </location>
</feature>
<protein>
    <submittedName>
        <fullName evidence="2">Uncharacterized protein</fullName>
    </submittedName>
</protein>
<feature type="region of interest" description="Disordered" evidence="1">
    <location>
        <begin position="355"/>
        <end position="382"/>
    </location>
</feature>
<feature type="compositionally biased region" description="Basic and acidic residues" evidence="1">
    <location>
        <begin position="635"/>
        <end position="662"/>
    </location>
</feature>
<feature type="compositionally biased region" description="Basic and acidic residues" evidence="1">
    <location>
        <begin position="524"/>
        <end position="541"/>
    </location>
</feature>
<gene>
    <name evidence="2" type="ORF">HNY73_009101</name>
</gene>
<feature type="compositionally biased region" description="Basic and acidic residues" evidence="1">
    <location>
        <begin position="39"/>
        <end position="61"/>
    </location>
</feature>
<feature type="compositionally biased region" description="Polar residues" evidence="1">
    <location>
        <begin position="24"/>
        <end position="38"/>
    </location>
</feature>
<reference evidence="2" key="1">
    <citation type="journal article" date="2020" name="bioRxiv">
        <title>Chromosome-level reference genome of the European wasp spider Argiope bruennichi: a resource for studies on range expansion and evolutionary adaptation.</title>
        <authorList>
            <person name="Sheffer M.M."/>
            <person name="Hoppe A."/>
            <person name="Krehenwinkel H."/>
            <person name="Uhl G."/>
            <person name="Kuss A.W."/>
            <person name="Jensen L."/>
            <person name="Jensen C."/>
            <person name="Gillespie R.G."/>
            <person name="Hoff K.J."/>
            <person name="Prost S."/>
        </authorList>
    </citation>
    <scope>NUCLEOTIDE SEQUENCE</scope>
</reference>
<evidence type="ECO:0000256" key="1">
    <source>
        <dbReference type="SAM" id="MobiDB-lite"/>
    </source>
</evidence>
<proteinExistence type="predicted"/>
<feature type="region of interest" description="Disordered" evidence="1">
    <location>
        <begin position="524"/>
        <end position="553"/>
    </location>
</feature>
<comment type="caution">
    <text evidence="2">The sequence shown here is derived from an EMBL/GenBank/DDBJ whole genome shotgun (WGS) entry which is preliminary data.</text>
</comment>